<proteinExistence type="predicted"/>
<protein>
    <submittedName>
        <fullName evidence="1">Uncharacterized protein</fullName>
    </submittedName>
</protein>
<evidence type="ECO:0000313" key="2">
    <source>
        <dbReference type="Proteomes" id="UP000807115"/>
    </source>
</evidence>
<dbReference type="Gramene" id="EES07311">
    <property type="protein sequence ID" value="EES07311"/>
    <property type="gene ID" value="SORBI_3004G249900"/>
</dbReference>
<dbReference type="AlphaFoldDB" id="A0A921R810"/>
<gene>
    <name evidence="1" type="ORF">BDA96_04G266100</name>
</gene>
<reference evidence="1" key="2">
    <citation type="submission" date="2020-10" db="EMBL/GenBank/DDBJ databases">
        <authorList>
            <person name="Cooper E.A."/>
            <person name="Brenton Z.W."/>
            <person name="Flinn B.S."/>
            <person name="Jenkins J."/>
            <person name="Shu S."/>
            <person name="Flowers D."/>
            <person name="Luo F."/>
            <person name="Wang Y."/>
            <person name="Xia P."/>
            <person name="Barry K."/>
            <person name="Daum C."/>
            <person name="Lipzen A."/>
            <person name="Yoshinaga Y."/>
            <person name="Schmutz J."/>
            <person name="Saski C."/>
            <person name="Vermerris W."/>
            <person name="Kresovich S."/>
        </authorList>
    </citation>
    <scope>NUCLEOTIDE SEQUENCE</scope>
</reference>
<dbReference type="Proteomes" id="UP000807115">
    <property type="component" value="Chromosome 4"/>
</dbReference>
<organism evidence="1 2">
    <name type="scientific">Sorghum bicolor</name>
    <name type="common">Sorghum</name>
    <name type="synonym">Sorghum vulgare</name>
    <dbReference type="NCBI Taxonomy" id="4558"/>
    <lineage>
        <taxon>Eukaryota</taxon>
        <taxon>Viridiplantae</taxon>
        <taxon>Streptophyta</taxon>
        <taxon>Embryophyta</taxon>
        <taxon>Tracheophyta</taxon>
        <taxon>Spermatophyta</taxon>
        <taxon>Magnoliopsida</taxon>
        <taxon>Liliopsida</taxon>
        <taxon>Poales</taxon>
        <taxon>Poaceae</taxon>
        <taxon>PACMAD clade</taxon>
        <taxon>Panicoideae</taxon>
        <taxon>Andropogonodae</taxon>
        <taxon>Andropogoneae</taxon>
        <taxon>Sorghinae</taxon>
        <taxon>Sorghum</taxon>
    </lineage>
</organism>
<name>A0A921R810_SORBI</name>
<comment type="caution">
    <text evidence="1">The sequence shown here is derived from an EMBL/GenBank/DDBJ whole genome shotgun (WGS) entry which is preliminary data.</text>
</comment>
<sequence>MDGGPADGNRERMRRHWRIAYGGTKHEAGTALLARKSQVRYQSLWFIIRCFSAASLFFPTSCSTNSPLACM</sequence>
<dbReference type="EMBL" id="CM027683">
    <property type="protein sequence ID" value="KAG0534276.1"/>
    <property type="molecule type" value="Genomic_DNA"/>
</dbReference>
<evidence type="ECO:0000313" key="1">
    <source>
        <dbReference type="EMBL" id="KAG0534276.1"/>
    </source>
</evidence>
<reference evidence="1" key="1">
    <citation type="journal article" date="2019" name="BMC Genomics">
        <title>A new reference genome for Sorghum bicolor reveals high levels of sequence similarity between sweet and grain genotypes: implications for the genetics of sugar metabolism.</title>
        <authorList>
            <person name="Cooper E.A."/>
            <person name="Brenton Z.W."/>
            <person name="Flinn B.S."/>
            <person name="Jenkins J."/>
            <person name="Shu S."/>
            <person name="Flowers D."/>
            <person name="Luo F."/>
            <person name="Wang Y."/>
            <person name="Xia P."/>
            <person name="Barry K."/>
            <person name="Daum C."/>
            <person name="Lipzen A."/>
            <person name="Yoshinaga Y."/>
            <person name="Schmutz J."/>
            <person name="Saski C."/>
            <person name="Vermerris W."/>
            <person name="Kresovich S."/>
        </authorList>
    </citation>
    <scope>NUCLEOTIDE SEQUENCE</scope>
</reference>
<accession>A0A921R810</accession>